<evidence type="ECO:0000256" key="2">
    <source>
        <dbReference type="SAM" id="SignalP"/>
    </source>
</evidence>
<dbReference type="RefSeq" id="WP_271164361.1">
    <property type="nucleotide sequence ID" value="NZ_BSFD01000002.1"/>
</dbReference>
<feature type="chain" id="PRO_5045243245" evidence="2">
    <location>
        <begin position="32"/>
        <end position="877"/>
    </location>
</feature>
<dbReference type="CDD" id="cd06238">
    <property type="entry name" value="M14-like"/>
    <property type="match status" value="1"/>
</dbReference>
<dbReference type="SUPFAM" id="SSF53187">
    <property type="entry name" value="Zn-dependent exopeptidases"/>
    <property type="match status" value="1"/>
</dbReference>
<dbReference type="EMBL" id="BSFD01000002">
    <property type="protein sequence ID" value="GLK48113.1"/>
    <property type="molecule type" value="Genomic_DNA"/>
</dbReference>
<keyword evidence="2" id="KW-0732">Signal</keyword>
<accession>A0ABQ5T6Z1</accession>
<evidence type="ECO:0000313" key="4">
    <source>
        <dbReference type="EMBL" id="GLK48113.1"/>
    </source>
</evidence>
<dbReference type="Pfam" id="PF00246">
    <property type="entry name" value="Peptidase_M14"/>
    <property type="match status" value="1"/>
</dbReference>
<reference evidence="4" key="2">
    <citation type="submission" date="2023-01" db="EMBL/GenBank/DDBJ databases">
        <authorList>
            <person name="Sun Q."/>
            <person name="Evtushenko L."/>
        </authorList>
    </citation>
    <scope>NUCLEOTIDE SEQUENCE</scope>
    <source>
        <strain evidence="4">VKM B-1499</strain>
    </source>
</reference>
<evidence type="ECO:0000256" key="1">
    <source>
        <dbReference type="SAM" id="MobiDB-lite"/>
    </source>
</evidence>
<dbReference type="Gene3D" id="3.40.50.880">
    <property type="match status" value="1"/>
</dbReference>
<feature type="region of interest" description="Disordered" evidence="1">
    <location>
        <begin position="713"/>
        <end position="737"/>
    </location>
</feature>
<gene>
    <name evidence="4" type="ORF">GCM10017620_10860</name>
</gene>
<evidence type="ECO:0000259" key="3">
    <source>
        <dbReference type="Pfam" id="PF00246"/>
    </source>
</evidence>
<feature type="region of interest" description="Disordered" evidence="1">
    <location>
        <begin position="190"/>
        <end position="212"/>
    </location>
</feature>
<dbReference type="SUPFAM" id="SSF52317">
    <property type="entry name" value="Class I glutamine amidotransferase-like"/>
    <property type="match status" value="1"/>
</dbReference>
<comment type="caution">
    <text evidence="4">The sequence shown here is derived from an EMBL/GenBank/DDBJ whole genome shotgun (WGS) entry which is preliminary data.</text>
</comment>
<sequence>MSSRRLSVRPLAFALAGACAAALIATQPVSARQTPADVPTVRQILGYDSGLEITRAADVRRYFEALKTAAPDQVVIGDYARTWEGRPLFWAAVGSPANIARLDQIKAQSRALADPRLTSAQQASALIADQPVLVWMAYSVHGNEISPADAAMEAARRLLTDPTAQAWLANTVVVFVPTQNPDGRERFLNSFASGRGSLPNPDPASAERDEPWPSGRYNHYLFDLNRDWFIQTQPETQGHSAQVREWRPQVVVDSHEMGSDETFFFPPEAEPLNPWIWPRTLENRALFGRNTGARFDAAGLPYFNRKVYDAFYPGYGDGWPGYLGAVSMTYEAGSARGLAARRSSGEVFTYADTVRAHLTATLATIETASRNHDRLLNDFYAYHRDGVAGRGAYVLSRESDPAAADRLAGLLVRSGIEVGVARQAFGACGGQYRAGDYVVNLAQPQRRMAEVLLTRDVPIPPAFLAEQERRRARGLGDEIYDVTAWSLPLMFGVDATRCDSAPGVAVDVRGPELVTPAAVQNAEARYGFLVAPGSSQPRFLAAALQAGLTISSADQAFTQNGRDWPAGTLVLPKAGAPADLVATLNRLAADTGAEVVGVDESWVERGAGFGSSDVVRLRAPRIALAWDSPTAPDAAGATRWLMERDLGYPVTAIRAASFGEADLSQYQVLILPEGRDYKSVLGEAGVKALHDWVSRGGTLISLGTATRLLTDPDSDMLASRRETGASSKDDDKPESPARIANHTDYAALLAHSDHGPDSVAGVLARAHVDPDHWIGAGLPSEVNVLVRGADIYAPLMRGEGVNAVRFEGSDRLLASGQLWAENQAQLGFKPVVMVETLGSGQLIAFTQDPTVRGYLEGLKPLFANAVFKGPAHVSPRW</sequence>
<reference evidence="4" key="1">
    <citation type="journal article" date="2014" name="Int. J. Syst. Evol. Microbiol.">
        <title>Complete genome of a new Firmicutes species belonging to the dominant human colonic microbiota ('Ruminococcus bicirculans') reveals two chromosomes and a selective capacity to utilize plant glucans.</title>
        <authorList>
            <consortium name="NISC Comparative Sequencing Program"/>
            <person name="Wegmann U."/>
            <person name="Louis P."/>
            <person name="Goesmann A."/>
            <person name="Henrissat B."/>
            <person name="Duncan S.H."/>
            <person name="Flint H.J."/>
        </authorList>
    </citation>
    <scope>NUCLEOTIDE SEQUENCE</scope>
    <source>
        <strain evidence="4">VKM B-1499</strain>
    </source>
</reference>
<name>A0ABQ5T6Z1_9CAUL</name>
<proteinExistence type="predicted"/>
<feature type="signal peptide" evidence="2">
    <location>
        <begin position="1"/>
        <end position="31"/>
    </location>
</feature>
<dbReference type="InterPro" id="IPR029062">
    <property type="entry name" value="Class_I_gatase-like"/>
</dbReference>
<organism evidence="4 5">
    <name type="scientific">Brevundimonas intermedia</name>
    <dbReference type="NCBI Taxonomy" id="74315"/>
    <lineage>
        <taxon>Bacteria</taxon>
        <taxon>Pseudomonadati</taxon>
        <taxon>Pseudomonadota</taxon>
        <taxon>Alphaproteobacteria</taxon>
        <taxon>Caulobacterales</taxon>
        <taxon>Caulobacteraceae</taxon>
        <taxon>Brevundimonas</taxon>
    </lineage>
</organism>
<dbReference type="Gene3D" id="3.40.630.10">
    <property type="entry name" value="Zn peptidases"/>
    <property type="match status" value="1"/>
</dbReference>
<dbReference type="InterPro" id="IPR000834">
    <property type="entry name" value="Peptidase_M14"/>
</dbReference>
<dbReference type="Proteomes" id="UP001143509">
    <property type="component" value="Unassembled WGS sequence"/>
</dbReference>
<keyword evidence="5" id="KW-1185">Reference proteome</keyword>
<protein>
    <submittedName>
        <fullName evidence="4">Peptidase M14</fullName>
    </submittedName>
</protein>
<feature type="domain" description="Peptidase M14" evidence="3">
    <location>
        <begin position="60"/>
        <end position="235"/>
    </location>
</feature>
<feature type="compositionally biased region" description="Basic and acidic residues" evidence="1">
    <location>
        <begin position="718"/>
        <end position="735"/>
    </location>
</feature>
<evidence type="ECO:0000313" key="5">
    <source>
        <dbReference type="Proteomes" id="UP001143509"/>
    </source>
</evidence>